<feature type="transmembrane region" description="Helical" evidence="7">
    <location>
        <begin position="91"/>
        <end position="111"/>
    </location>
</feature>
<evidence type="ECO:0000313" key="12">
    <source>
        <dbReference type="Proteomes" id="UP000283576"/>
    </source>
</evidence>
<proteinExistence type="inferred from homology"/>
<evidence type="ECO:0000313" key="9">
    <source>
        <dbReference type="EMBL" id="RIL42188.1"/>
    </source>
</evidence>
<feature type="transmembrane region" description="Helical" evidence="7">
    <location>
        <begin position="67"/>
        <end position="85"/>
    </location>
</feature>
<reference evidence="9 12" key="1">
    <citation type="journal article" date="2016" name="Front. Microbiol.">
        <title>Comprehensive Phylogenetic Analysis of Bovine Non-aureus Staphylococci Species Based on Whole-Genome Sequencing.</title>
        <authorList>
            <person name="Naushad S."/>
            <person name="Barkema H.W."/>
            <person name="Luby C."/>
            <person name="Condas L.A."/>
            <person name="Nobrega D.B."/>
            <person name="Carson D.A."/>
            <person name="De Buck J."/>
        </authorList>
    </citation>
    <scope>NUCLEOTIDE SEQUENCE [LARGE SCALE GENOMIC DNA]</scope>
    <source>
        <strain evidence="9 12">SNUC 1388</strain>
    </source>
</reference>
<dbReference type="OrthoDB" id="886570at2"/>
<evidence type="ECO:0000256" key="2">
    <source>
        <dbReference type="ARBA" id="ARBA00006679"/>
    </source>
</evidence>
<evidence type="ECO:0000256" key="3">
    <source>
        <dbReference type="ARBA" id="ARBA00022475"/>
    </source>
</evidence>
<keyword evidence="13" id="KW-1185">Reference proteome</keyword>
<keyword evidence="4 7" id="KW-0812">Transmembrane</keyword>
<dbReference type="Pfam" id="PF07681">
    <property type="entry name" value="DoxX"/>
    <property type="match status" value="1"/>
</dbReference>
<sequence length="118" mass="13162">MRFGMLLIRLMLGLTFIIHGSQKVFSGFGEPMHMMQGLGLPAFLGILLALFEFIGGILIILGILTNYIALGFIVIMLGALFTVHLSQGYMASEFVITLLIMSIAVATSYNWKKFFQFY</sequence>
<reference evidence="10 11" key="2">
    <citation type="submission" date="2018-06" db="EMBL/GenBank/DDBJ databases">
        <authorList>
            <consortium name="Pathogen Informatics"/>
            <person name="Doyle S."/>
        </authorList>
    </citation>
    <scope>NUCLEOTIDE SEQUENCE [LARGE SCALE GENOMIC DNA]</scope>
    <source>
        <strain evidence="10 11">NCTC12195</strain>
    </source>
</reference>
<dbReference type="RefSeq" id="WP_042739715.1">
    <property type="nucleotide sequence ID" value="NZ_BKAX01000001.1"/>
</dbReference>
<evidence type="ECO:0000256" key="6">
    <source>
        <dbReference type="ARBA" id="ARBA00023136"/>
    </source>
</evidence>
<comment type="subcellular location">
    <subcellularLocation>
        <location evidence="1">Cell membrane</location>
        <topology evidence="1">Multi-pass membrane protein</topology>
    </subcellularLocation>
</comment>
<keyword evidence="5 7" id="KW-1133">Transmembrane helix</keyword>
<evidence type="ECO:0000313" key="13">
    <source>
        <dbReference type="Proteomes" id="UP000321057"/>
    </source>
</evidence>
<name>A0A0D0SEP9_STAGA</name>
<keyword evidence="3" id="KW-1003">Cell membrane</keyword>
<dbReference type="PANTHER" id="PTHR33452:SF1">
    <property type="entry name" value="INNER MEMBRANE PROTEIN YPHA-RELATED"/>
    <property type="match status" value="1"/>
</dbReference>
<dbReference type="EMBL" id="UHDK01000001">
    <property type="protein sequence ID" value="SUM32184.1"/>
    <property type="molecule type" value="Genomic_DNA"/>
</dbReference>
<organism evidence="9 12">
    <name type="scientific">Staphylococcus gallinarum</name>
    <dbReference type="NCBI Taxonomy" id="1293"/>
    <lineage>
        <taxon>Bacteria</taxon>
        <taxon>Bacillati</taxon>
        <taxon>Bacillota</taxon>
        <taxon>Bacilli</taxon>
        <taxon>Bacillales</taxon>
        <taxon>Staphylococcaceae</taxon>
        <taxon>Staphylococcus</taxon>
    </lineage>
</organism>
<dbReference type="AlphaFoldDB" id="A0A0D0SEP9"/>
<evidence type="ECO:0000313" key="11">
    <source>
        <dbReference type="Proteomes" id="UP000255277"/>
    </source>
</evidence>
<dbReference type="Proteomes" id="UP000283576">
    <property type="component" value="Unassembled WGS sequence"/>
</dbReference>
<protein>
    <submittedName>
        <fullName evidence="9">DoxX family protein</fullName>
    </submittedName>
    <submittedName>
        <fullName evidence="8">Quinol oxidase</fullName>
    </submittedName>
</protein>
<evidence type="ECO:0000313" key="10">
    <source>
        <dbReference type="EMBL" id="SUM32184.1"/>
    </source>
</evidence>
<dbReference type="STRING" id="1293.SH09_11115"/>
<accession>A0A0D0SEP9</accession>
<feature type="transmembrane region" description="Helical" evidence="7">
    <location>
        <begin position="42"/>
        <end position="60"/>
    </location>
</feature>
<dbReference type="Proteomes" id="UP000255277">
    <property type="component" value="Unassembled WGS sequence"/>
</dbReference>
<dbReference type="InterPro" id="IPR032808">
    <property type="entry name" value="DoxX"/>
</dbReference>
<dbReference type="GeneID" id="93845801"/>
<dbReference type="EMBL" id="QXRZ01000006">
    <property type="protein sequence ID" value="RIL42188.1"/>
    <property type="molecule type" value="Genomic_DNA"/>
</dbReference>
<dbReference type="GO" id="GO:0005886">
    <property type="term" value="C:plasma membrane"/>
    <property type="evidence" value="ECO:0007669"/>
    <property type="project" value="UniProtKB-SubCell"/>
</dbReference>
<dbReference type="Proteomes" id="UP000321057">
    <property type="component" value="Unassembled WGS sequence"/>
</dbReference>
<dbReference type="PANTHER" id="PTHR33452">
    <property type="entry name" value="OXIDOREDUCTASE CATD-RELATED"/>
    <property type="match status" value="1"/>
</dbReference>
<evidence type="ECO:0000256" key="7">
    <source>
        <dbReference type="SAM" id="Phobius"/>
    </source>
</evidence>
<gene>
    <name evidence="9" type="ORF">BUZ01_10450</name>
    <name evidence="10" type="ORF">NCTC12195_01625</name>
    <name evidence="8" type="ORF">SGA02_04340</name>
</gene>
<evidence type="ECO:0000256" key="5">
    <source>
        <dbReference type="ARBA" id="ARBA00022989"/>
    </source>
</evidence>
<evidence type="ECO:0000313" key="8">
    <source>
        <dbReference type="EMBL" id="GEQ04606.1"/>
    </source>
</evidence>
<comment type="similarity">
    <text evidence="2">Belongs to the DoxX family.</text>
</comment>
<dbReference type="EMBL" id="BKAX01000001">
    <property type="protein sequence ID" value="GEQ04606.1"/>
    <property type="molecule type" value="Genomic_DNA"/>
</dbReference>
<evidence type="ECO:0000256" key="1">
    <source>
        <dbReference type="ARBA" id="ARBA00004651"/>
    </source>
</evidence>
<dbReference type="InterPro" id="IPR051907">
    <property type="entry name" value="DoxX-like_oxidoreductase"/>
</dbReference>
<keyword evidence="6 7" id="KW-0472">Membrane</keyword>
<evidence type="ECO:0000256" key="4">
    <source>
        <dbReference type="ARBA" id="ARBA00022692"/>
    </source>
</evidence>
<reference evidence="8 13" key="3">
    <citation type="submission" date="2019-07" db="EMBL/GenBank/DDBJ databases">
        <title>Whole genome shotgun sequence of Staphylococcus gallinarum NBRC 109767.</title>
        <authorList>
            <person name="Hosoyama A."/>
            <person name="Uohara A."/>
            <person name="Ohji S."/>
            <person name="Ichikawa N."/>
        </authorList>
    </citation>
    <scope>NUCLEOTIDE SEQUENCE [LARGE SCALE GENOMIC DNA]</scope>
    <source>
        <strain evidence="8 13">NBRC 109767</strain>
    </source>
</reference>